<dbReference type="Proteomes" id="UP000467840">
    <property type="component" value="Chromosome 6"/>
</dbReference>
<sequence length="153" mass="17438">MGGERTGINDILSDEILLEIQRRIPCKSAVQRIFDQVIYYICNPITKQWSTLPPDPRRYCLVPVGFVCNPYYQIDNRDVPTIDSNLKYKGVGIPVRMAAKCEFGVELFSSETGQWTDSVLLSPKPIYWSTPLTNAIVYNGLLHWLTRGNEILV</sequence>
<dbReference type="Pfam" id="PF24750">
    <property type="entry name" value="b-prop_At3g26010-like"/>
    <property type="match status" value="1"/>
</dbReference>
<feature type="domain" description="F-box protein At3g26010-like beta-propeller" evidence="1">
    <location>
        <begin position="32"/>
        <end position="148"/>
    </location>
</feature>
<accession>A0A6A6MZD1</accession>
<evidence type="ECO:0000259" key="1">
    <source>
        <dbReference type="Pfam" id="PF24750"/>
    </source>
</evidence>
<comment type="caution">
    <text evidence="2">The sequence shown here is derived from an EMBL/GenBank/DDBJ whole genome shotgun (WGS) entry which is preliminary data.</text>
</comment>
<name>A0A6A6MZD1_HEVBR</name>
<evidence type="ECO:0000313" key="3">
    <source>
        <dbReference type="Proteomes" id="UP000467840"/>
    </source>
</evidence>
<dbReference type="EMBL" id="JAAGAX010000004">
    <property type="protein sequence ID" value="KAF2317523.1"/>
    <property type="molecule type" value="Genomic_DNA"/>
</dbReference>
<reference evidence="2 3" key="1">
    <citation type="journal article" date="2020" name="Mol. Plant">
        <title>The Chromosome-Based Rubber Tree Genome Provides New Insights into Spurge Genome Evolution and Rubber Biosynthesis.</title>
        <authorList>
            <person name="Liu J."/>
            <person name="Shi C."/>
            <person name="Shi C.C."/>
            <person name="Li W."/>
            <person name="Zhang Q.J."/>
            <person name="Zhang Y."/>
            <person name="Li K."/>
            <person name="Lu H.F."/>
            <person name="Shi C."/>
            <person name="Zhu S.T."/>
            <person name="Xiao Z.Y."/>
            <person name="Nan H."/>
            <person name="Yue Y."/>
            <person name="Zhu X.G."/>
            <person name="Wu Y."/>
            <person name="Hong X.N."/>
            <person name="Fan G.Y."/>
            <person name="Tong Y."/>
            <person name="Zhang D."/>
            <person name="Mao C.L."/>
            <person name="Liu Y.L."/>
            <person name="Hao S.J."/>
            <person name="Liu W.Q."/>
            <person name="Lv M.Q."/>
            <person name="Zhang H.B."/>
            <person name="Liu Y."/>
            <person name="Hu-Tang G.R."/>
            <person name="Wang J.P."/>
            <person name="Wang J.H."/>
            <person name="Sun Y.H."/>
            <person name="Ni S.B."/>
            <person name="Chen W.B."/>
            <person name="Zhang X.C."/>
            <person name="Jiao Y.N."/>
            <person name="Eichler E.E."/>
            <person name="Li G.H."/>
            <person name="Liu X."/>
            <person name="Gao L.Z."/>
        </authorList>
    </citation>
    <scope>NUCLEOTIDE SEQUENCE [LARGE SCALE GENOMIC DNA]</scope>
    <source>
        <strain evidence="3">cv. GT1</strain>
        <tissue evidence="2">Leaf</tissue>
    </source>
</reference>
<dbReference type="PANTHER" id="PTHR35546">
    <property type="entry name" value="F-BOX PROTEIN INTERACTION DOMAIN PROTEIN-RELATED"/>
    <property type="match status" value="1"/>
</dbReference>
<organism evidence="2 3">
    <name type="scientific">Hevea brasiliensis</name>
    <name type="common">Para rubber tree</name>
    <name type="synonym">Siphonia brasiliensis</name>
    <dbReference type="NCBI Taxonomy" id="3981"/>
    <lineage>
        <taxon>Eukaryota</taxon>
        <taxon>Viridiplantae</taxon>
        <taxon>Streptophyta</taxon>
        <taxon>Embryophyta</taxon>
        <taxon>Tracheophyta</taxon>
        <taxon>Spermatophyta</taxon>
        <taxon>Magnoliopsida</taxon>
        <taxon>eudicotyledons</taxon>
        <taxon>Gunneridae</taxon>
        <taxon>Pentapetalae</taxon>
        <taxon>rosids</taxon>
        <taxon>fabids</taxon>
        <taxon>Malpighiales</taxon>
        <taxon>Euphorbiaceae</taxon>
        <taxon>Crotonoideae</taxon>
        <taxon>Micrandreae</taxon>
        <taxon>Hevea</taxon>
    </lineage>
</organism>
<keyword evidence="3" id="KW-1185">Reference proteome</keyword>
<dbReference type="AlphaFoldDB" id="A0A6A6MZD1"/>
<dbReference type="InterPro" id="IPR056592">
    <property type="entry name" value="Beta-prop_At3g26010-like"/>
</dbReference>
<gene>
    <name evidence="2" type="ORF">GH714_023884</name>
</gene>
<dbReference type="InterPro" id="IPR055290">
    <property type="entry name" value="At3g26010-like"/>
</dbReference>
<dbReference type="PANTHER" id="PTHR35546:SF130">
    <property type="entry name" value="EXPRESSED PROTEIN"/>
    <property type="match status" value="1"/>
</dbReference>
<proteinExistence type="predicted"/>
<protein>
    <recommendedName>
        <fullName evidence="1">F-box protein At3g26010-like beta-propeller domain-containing protein</fullName>
    </recommendedName>
</protein>
<evidence type="ECO:0000313" key="2">
    <source>
        <dbReference type="EMBL" id="KAF2317523.1"/>
    </source>
</evidence>